<dbReference type="GO" id="GO:1901238">
    <property type="term" value="F:ABC-type tungstate transporter activity"/>
    <property type="evidence" value="ECO:0007669"/>
    <property type="project" value="UniProtKB-EC"/>
</dbReference>
<dbReference type="PANTHER" id="PTHR42781:SF4">
    <property type="entry name" value="SPERMIDINE_PUTRESCINE IMPORT ATP-BINDING PROTEIN POTA"/>
    <property type="match status" value="1"/>
</dbReference>
<evidence type="ECO:0000313" key="11">
    <source>
        <dbReference type="Proteomes" id="UP000240322"/>
    </source>
</evidence>
<gene>
    <name evidence="10" type="ORF">B9Q03_04685</name>
</gene>
<evidence type="ECO:0000256" key="5">
    <source>
        <dbReference type="ARBA" id="ARBA00038781"/>
    </source>
</evidence>
<evidence type="ECO:0000256" key="7">
    <source>
        <dbReference type="ARBA" id="ARBA00041133"/>
    </source>
</evidence>
<evidence type="ECO:0000259" key="9">
    <source>
        <dbReference type="SMART" id="SM00382"/>
    </source>
</evidence>
<dbReference type="Proteomes" id="UP000240322">
    <property type="component" value="Unassembled WGS sequence"/>
</dbReference>
<dbReference type="GO" id="GO:0005524">
    <property type="term" value="F:ATP binding"/>
    <property type="evidence" value="ECO:0007669"/>
    <property type="project" value="UniProtKB-KW"/>
</dbReference>
<dbReference type="EC" id="7.3.2.6" evidence="6"/>
<dbReference type="InterPro" id="IPR003439">
    <property type="entry name" value="ABC_transporter-like_ATP-bd"/>
</dbReference>
<comment type="subunit">
    <text evidence="5">The complex is composed of two ATP-binding proteins (WtpC), two transmembrane proteins (WtpB) and a solute-binding protein (WtpA).</text>
</comment>
<evidence type="ECO:0000256" key="8">
    <source>
        <dbReference type="ARBA" id="ARBA00047936"/>
    </source>
</evidence>
<evidence type="ECO:0000256" key="1">
    <source>
        <dbReference type="ARBA" id="ARBA00022448"/>
    </source>
</evidence>
<comment type="catalytic activity">
    <reaction evidence="8">
        <text>tungstate(in) + ATP + H2O = tungstate(out) + ADP + phosphate + H(+)</text>
        <dbReference type="Rhea" id="RHEA:35027"/>
        <dbReference type="ChEBI" id="CHEBI:15377"/>
        <dbReference type="ChEBI" id="CHEBI:15378"/>
        <dbReference type="ChEBI" id="CHEBI:30616"/>
        <dbReference type="ChEBI" id="CHEBI:43474"/>
        <dbReference type="ChEBI" id="CHEBI:46502"/>
        <dbReference type="ChEBI" id="CHEBI:456216"/>
        <dbReference type="EC" id="7.3.2.6"/>
    </reaction>
</comment>
<sequence length="180" mass="19393">MGKNGSGKTTLINTLAGFYEVDSGSIVVNGVDVTGLEAHRRGIVVVNHNSHLPNMEVDDHLVYGLKLKGLSTDRKRLELVKSSLGINYNGKVGKLSLGMKLRVALATALLSTPKAILVDEVFSSLHDSVKALEAYKRLSGEWGIDVLYTTQSADEGKVADKLYLIESGRTSLLKSNNKPA</sequence>
<dbReference type="SUPFAM" id="SSF52540">
    <property type="entry name" value="P-loop containing nucleoside triphosphate hydrolases"/>
    <property type="match status" value="1"/>
</dbReference>
<comment type="caution">
    <text evidence="10">The sequence shown here is derived from an EMBL/GenBank/DDBJ whole genome shotgun (WGS) entry which is preliminary data.</text>
</comment>
<protein>
    <recommendedName>
        <fullName evidence="7">Molybdate/tungstate import ATP-binding protein WtpC</fullName>
        <ecNumber evidence="6">7.3.2.6</ecNumber>
    </recommendedName>
</protein>
<dbReference type="AlphaFoldDB" id="A0A2R6AY11"/>
<dbReference type="PANTHER" id="PTHR42781">
    <property type="entry name" value="SPERMIDINE/PUTRESCINE IMPORT ATP-BINDING PROTEIN POTA"/>
    <property type="match status" value="1"/>
</dbReference>
<dbReference type="InterPro" id="IPR050093">
    <property type="entry name" value="ABC_SmlMolc_Importer"/>
</dbReference>
<comment type="similarity">
    <text evidence="4">Belongs to the ABC transporter superfamily. Sulfate/tungstate importer (TC 3.A.1.6) family.</text>
</comment>
<proteinExistence type="inferred from homology"/>
<dbReference type="Pfam" id="PF00005">
    <property type="entry name" value="ABC_tran"/>
    <property type="match status" value="1"/>
</dbReference>
<dbReference type="InterPro" id="IPR003593">
    <property type="entry name" value="AAA+_ATPase"/>
</dbReference>
<dbReference type="GO" id="GO:0016887">
    <property type="term" value="F:ATP hydrolysis activity"/>
    <property type="evidence" value="ECO:0007669"/>
    <property type="project" value="InterPro"/>
</dbReference>
<dbReference type="Gene3D" id="3.40.50.300">
    <property type="entry name" value="P-loop containing nucleotide triphosphate hydrolases"/>
    <property type="match status" value="1"/>
</dbReference>
<keyword evidence="2" id="KW-0547">Nucleotide-binding</keyword>
<dbReference type="EMBL" id="NEXE01000030">
    <property type="protein sequence ID" value="PSN91269.1"/>
    <property type="molecule type" value="Genomic_DNA"/>
</dbReference>
<evidence type="ECO:0000256" key="2">
    <source>
        <dbReference type="ARBA" id="ARBA00022741"/>
    </source>
</evidence>
<feature type="domain" description="AAA+ ATPase" evidence="9">
    <location>
        <begin position="1"/>
        <end position="176"/>
    </location>
</feature>
<evidence type="ECO:0000256" key="6">
    <source>
        <dbReference type="ARBA" id="ARBA00039025"/>
    </source>
</evidence>
<keyword evidence="3" id="KW-0067">ATP-binding</keyword>
<organism evidence="10 11">
    <name type="scientific">Candidatus Marsarchaeota G2 archaeon OSP_D</name>
    <dbReference type="NCBI Taxonomy" id="1978157"/>
    <lineage>
        <taxon>Archaea</taxon>
        <taxon>Candidatus Marsarchaeota</taxon>
        <taxon>Candidatus Marsarchaeota group 2</taxon>
    </lineage>
</organism>
<dbReference type="SMART" id="SM00382">
    <property type="entry name" value="AAA"/>
    <property type="match status" value="1"/>
</dbReference>
<evidence type="ECO:0000256" key="3">
    <source>
        <dbReference type="ARBA" id="ARBA00022840"/>
    </source>
</evidence>
<evidence type="ECO:0000313" key="10">
    <source>
        <dbReference type="EMBL" id="PSN91269.1"/>
    </source>
</evidence>
<dbReference type="InterPro" id="IPR027417">
    <property type="entry name" value="P-loop_NTPase"/>
</dbReference>
<accession>A0A2R6AY11</accession>
<name>A0A2R6AY11_9ARCH</name>
<keyword evidence="1" id="KW-0813">Transport</keyword>
<reference evidence="10 11" key="1">
    <citation type="submission" date="2017-04" db="EMBL/GenBank/DDBJ databases">
        <title>Novel microbial lineages endemic to geothermal iron-oxide mats fill important gaps in the evolutionary history of Archaea.</title>
        <authorList>
            <person name="Jay Z.J."/>
            <person name="Beam J.P."/>
            <person name="Dlakic M."/>
            <person name="Rusch D.B."/>
            <person name="Kozubal M.A."/>
            <person name="Inskeep W.P."/>
        </authorList>
    </citation>
    <scope>NUCLEOTIDE SEQUENCE [LARGE SCALE GENOMIC DNA]</scope>
    <source>
        <strain evidence="10">OSP_D</strain>
    </source>
</reference>
<evidence type="ECO:0000256" key="4">
    <source>
        <dbReference type="ARBA" id="ARBA00038307"/>
    </source>
</evidence>